<evidence type="ECO:0000313" key="2">
    <source>
        <dbReference type="Proteomes" id="UP000182567"/>
    </source>
</evidence>
<dbReference type="GeneID" id="46912025"/>
<gene>
    <name evidence="1" type="ORF">BLL42_27455</name>
</gene>
<geneLocation type="plasmid" evidence="1">
    <name>unnamed1</name>
</geneLocation>
<reference evidence="2" key="1">
    <citation type="submission" date="2016-10" db="EMBL/GenBank/DDBJ databases">
        <title>Pseudomonas frederiksbergensis ERGS4:02 complete genome.</title>
        <authorList>
            <person name="Kumar R."/>
            <person name="Acharya V."/>
            <person name="Singh D."/>
        </authorList>
    </citation>
    <scope>NUCLEOTIDE SEQUENCE [LARGE SCALE GENOMIC DNA]</scope>
    <source>
        <strain evidence="2">ERGS4:02</strain>
        <plasmid evidence="2">Plasmid unnamed1</plasmid>
    </source>
</reference>
<dbReference type="Proteomes" id="UP000182567">
    <property type="component" value="Plasmid unnamed1"/>
</dbReference>
<keyword evidence="1" id="KW-0614">Plasmid</keyword>
<dbReference type="AlphaFoldDB" id="A0A1J0ETJ5"/>
<protein>
    <submittedName>
        <fullName evidence="1">Uncharacterized protein</fullName>
    </submittedName>
</protein>
<organism evidence="1 2">
    <name type="scientific">Pseudomonas frederiksbergensis</name>
    <dbReference type="NCBI Taxonomy" id="104087"/>
    <lineage>
        <taxon>Bacteria</taxon>
        <taxon>Pseudomonadati</taxon>
        <taxon>Pseudomonadota</taxon>
        <taxon>Gammaproteobacteria</taxon>
        <taxon>Pseudomonadales</taxon>
        <taxon>Pseudomonadaceae</taxon>
        <taxon>Pseudomonas</taxon>
    </lineage>
</organism>
<name>A0A1J0ETJ5_9PSED</name>
<proteinExistence type="predicted"/>
<evidence type="ECO:0000313" key="1">
    <source>
        <dbReference type="EMBL" id="APC19474.1"/>
    </source>
</evidence>
<dbReference type="EMBL" id="CP017887">
    <property type="protein sequence ID" value="APC19474.1"/>
    <property type="molecule type" value="Genomic_DNA"/>
</dbReference>
<dbReference type="OrthoDB" id="9147139at2"/>
<dbReference type="RefSeq" id="WP_071555978.1">
    <property type="nucleotide sequence ID" value="NZ_CP017887.1"/>
</dbReference>
<sequence length="1115" mass="126659">MNDIIKPQQPKDAFERLEKFQSLSAGQFWRALMGIPKYAIQQDMVLLIESIAWVDNQPHTISVRAHPDQYGQHVKVEWTDEQGQNRQGYVTCETHEFRISSFLQKFEFEPAHEQIRQRELAAAQGRVFALQQDLVDTQSSPEKMAKLIAAGLEESARKSANSNPAGQLPIAIDHTARVPQNLSSFLSSGITESSIAVMKAQAERSHAIATIQGNWITTKTKEIEQAIKRMTPYFDEYGAAALAHTEEVRVYVDKIMAGIKSLDLYIGKDVEVTTLRKGASACSSNPLTIMQRKLIMVEEIAVFTHVDESSDHRDFKGMSLLLGSNPEFVAQIFPTERCIVCMCSTRRDVYYENTYESLQRNRTNHEVFLLVRDGENIHCVDSPVTTHLGASRLFPSKNEIDGLFTGVGGEQITFDSLKYTKSLSAFEAQSLHYKRFLILMAGLDHRLQLFGQFYSEPQGLDFVTLPFQEKYLRFIHDEDGESMLPRERLQHVSKWIEEMNSYLAPGSRVFCLWWRLRDEEASPGLHHFKADPVRRRGIALAYGDGNDICVDVDAKRSSWHDNQNVFQSKVFLTRTGSLTPGAEPYLVLDAVQPDQLRRYIYDRESRVHSVEYIELFKQTLKFVQQERAFEEPMRSRMRQALIEGGISGESEADTLVDKAVIRWRAANKGASLPRFQGSTPPEEWSVLLNLLFMLQHGSAARQHAIGSFAQDRCYSPLRLVLTGKSQLVLYAAPSTAERDDRVCPFVWVHRIVLRVGKRSIGELSRKWVLLQKKSAAELVQYEWPESKEWESLESPFKSPQAKVDVFNQLTLNADLFNEILGSENAFAEVSKAWRREHRLSNAGPQRTIYRPSFFLPIGLIGRGSTLNYLGFGCQNGAFALANCSAAPEMWAEVVSEYLRLNNSAHIDNELRSHRNGRRDLSVFRIHEMPVTSSPHCSLPLFLGRNSPQEHQEAQPRTSVANPVSFDQRLRALYPKDDTGRSRLVWIAPPLRAGGESSEDSSNVRVDEWLGLEKVLATVAMKTIVTVTFRSEDASFPYKRMMWAFDGKVDTSSASLYDFKGWSGASTCHEFYRYQDEYDAALQKLKHQAIPMDNAPPEYPQPKRPDKLLACLYVPV</sequence>
<accession>A0A1J0ETJ5</accession>